<protein>
    <submittedName>
        <fullName evidence="1">Uncharacterized protein</fullName>
    </submittedName>
</protein>
<dbReference type="EMBL" id="MDJD01000045">
    <property type="protein sequence ID" value="OEK07703.1"/>
    <property type="molecule type" value="Genomic_DNA"/>
</dbReference>
<organism evidence="1 2">
    <name type="scientific">Flavivirga aquatica</name>
    <dbReference type="NCBI Taxonomy" id="1849968"/>
    <lineage>
        <taxon>Bacteria</taxon>
        <taxon>Pseudomonadati</taxon>
        <taxon>Bacteroidota</taxon>
        <taxon>Flavobacteriia</taxon>
        <taxon>Flavobacteriales</taxon>
        <taxon>Flavobacteriaceae</taxon>
        <taxon>Flavivirga</taxon>
    </lineage>
</organism>
<reference evidence="1 2" key="1">
    <citation type="submission" date="2016-05" db="EMBL/GenBank/DDBJ databases">
        <title>Draft Genome Sequence of Algibacter sp. Strain SK-16 Isolated from the Surface Water of Aburatsubo Inlet.</title>
        <authorList>
            <person name="Wong S.-K."/>
            <person name="Yoshizawa S."/>
            <person name="Nakajima Y."/>
            <person name="Ogura Y."/>
            <person name="Tetsuya H."/>
            <person name="Hamasaki K."/>
        </authorList>
    </citation>
    <scope>NUCLEOTIDE SEQUENCE [LARGE SCALE GENOMIC DNA]</scope>
    <source>
        <strain evidence="1 2">SK-16</strain>
    </source>
</reference>
<dbReference type="Proteomes" id="UP000095713">
    <property type="component" value="Unassembled WGS sequence"/>
</dbReference>
<evidence type="ECO:0000313" key="2">
    <source>
        <dbReference type="Proteomes" id="UP000095713"/>
    </source>
</evidence>
<keyword evidence="2" id="KW-1185">Reference proteome</keyword>
<comment type="caution">
    <text evidence="1">The sequence shown here is derived from an EMBL/GenBank/DDBJ whole genome shotgun (WGS) entry which is preliminary data.</text>
</comment>
<dbReference type="AlphaFoldDB" id="A0A1E5T8K5"/>
<sequence>MTLYEKILKLQFEENIKVNEFLEITGFSKGMYYDIKGGKKTSLKPVQLKKLVESFPNSASIWSLKNSIYNNTKDETVLSGNLTDEHKRIISDAFLLHEKEVREIPTVSKFIKSERLDAENGIMREIKCLKKLR</sequence>
<evidence type="ECO:0000313" key="1">
    <source>
        <dbReference type="EMBL" id="OEK07703.1"/>
    </source>
</evidence>
<proteinExistence type="predicted"/>
<gene>
    <name evidence="1" type="ORF">A8C32_16755</name>
</gene>
<dbReference type="RefSeq" id="WP_069830580.1">
    <property type="nucleotide sequence ID" value="NZ_MDJD01000045.1"/>
</dbReference>
<name>A0A1E5T8K5_9FLAO</name>
<accession>A0A1E5T8K5</accession>